<dbReference type="InterPro" id="IPR011108">
    <property type="entry name" value="RMMBL"/>
</dbReference>
<dbReference type="Gene3D" id="3.40.50.10890">
    <property type="match status" value="1"/>
</dbReference>
<dbReference type="Gene3D" id="3.60.15.10">
    <property type="entry name" value="Ribonuclease Z/Hydroxyacylglutathione hydrolase-like"/>
    <property type="match status" value="1"/>
</dbReference>
<evidence type="ECO:0000256" key="1">
    <source>
        <dbReference type="ARBA" id="ARBA00022801"/>
    </source>
</evidence>
<dbReference type="CDD" id="cd16295">
    <property type="entry name" value="TTHA0252-CPSF-like_MBL-fold"/>
    <property type="match status" value="1"/>
</dbReference>
<dbReference type="AlphaFoldDB" id="A0A4R6UA33"/>
<dbReference type="GO" id="GO:0016787">
    <property type="term" value="F:hydrolase activity"/>
    <property type="evidence" value="ECO:0007669"/>
    <property type="project" value="UniProtKB-KW"/>
</dbReference>
<accession>A0A4R6UA33</accession>
<protein>
    <submittedName>
        <fullName evidence="4">Metallo-beta-lactamase family protein</fullName>
    </submittedName>
</protein>
<dbReference type="InterPro" id="IPR050698">
    <property type="entry name" value="MBL"/>
</dbReference>
<comment type="caution">
    <text evidence="4">The sequence shown here is derived from an EMBL/GenBank/DDBJ whole genome shotgun (WGS) entry which is preliminary data.</text>
</comment>
<evidence type="ECO:0000259" key="2">
    <source>
        <dbReference type="SMART" id="SM00849"/>
    </source>
</evidence>
<dbReference type="GO" id="GO:0004521">
    <property type="term" value="F:RNA endonuclease activity"/>
    <property type="evidence" value="ECO:0007669"/>
    <property type="project" value="TreeGrafter"/>
</dbReference>
<gene>
    <name evidence="4" type="ORF">DFQ45_10153</name>
</gene>
<dbReference type="PANTHER" id="PTHR11203">
    <property type="entry name" value="CLEAVAGE AND POLYADENYLATION SPECIFICITY FACTOR FAMILY MEMBER"/>
    <property type="match status" value="1"/>
</dbReference>
<dbReference type="SUPFAM" id="SSF56281">
    <property type="entry name" value="Metallo-hydrolase/oxidoreductase"/>
    <property type="match status" value="1"/>
</dbReference>
<dbReference type="Pfam" id="PF10996">
    <property type="entry name" value="Beta-Casp"/>
    <property type="match status" value="1"/>
</dbReference>
<dbReference type="RefSeq" id="WP_101496521.1">
    <property type="nucleotide sequence ID" value="NZ_LNJZ01000006.1"/>
</dbReference>
<evidence type="ECO:0000259" key="3">
    <source>
        <dbReference type="SMART" id="SM01027"/>
    </source>
</evidence>
<evidence type="ECO:0000313" key="4">
    <source>
        <dbReference type="EMBL" id="TDQ39924.1"/>
    </source>
</evidence>
<dbReference type="SMART" id="SM01027">
    <property type="entry name" value="Beta-Casp"/>
    <property type="match status" value="1"/>
</dbReference>
<reference evidence="4 5" key="1">
    <citation type="submission" date="2019-03" db="EMBL/GenBank/DDBJ databases">
        <title>Genomic Encyclopedia of Type Strains, Phase IV (KMG-IV): sequencing the most valuable type-strain genomes for metagenomic binning, comparative biology and taxonomic classification.</title>
        <authorList>
            <person name="Goeker M."/>
        </authorList>
    </citation>
    <scope>NUCLEOTIDE SEQUENCE [LARGE SCALE GENOMIC DNA]</scope>
    <source>
        <strain evidence="4 5">DSM 28679</strain>
    </source>
</reference>
<evidence type="ECO:0000313" key="5">
    <source>
        <dbReference type="Proteomes" id="UP000294575"/>
    </source>
</evidence>
<keyword evidence="1" id="KW-0378">Hydrolase</keyword>
<dbReference type="InterPro" id="IPR001279">
    <property type="entry name" value="Metallo-B-lactamas"/>
</dbReference>
<proteinExistence type="predicted"/>
<dbReference type="Proteomes" id="UP000294575">
    <property type="component" value="Unassembled WGS sequence"/>
</dbReference>
<dbReference type="Pfam" id="PF12706">
    <property type="entry name" value="Lactamase_B_2"/>
    <property type="match status" value="1"/>
</dbReference>
<dbReference type="PANTHER" id="PTHR11203:SF37">
    <property type="entry name" value="INTEGRATOR COMPLEX SUBUNIT 11"/>
    <property type="match status" value="1"/>
</dbReference>
<sequence length="475" mass="53076">MALLSFLGAARQVTGSCYLLETHDKQLILLECGMQQGGHHNDNNDDDNGNGNRSPFAFNPEHLSAVIISHAHIDHSGLLPRLVAEGYRGPVYATEATSDLLEVMLMDAAHIQEKDTEWENRWRARRGKRAIAPIYVSNDAERVLKQRRPVAYGECVQIVPGVELKYHDAGHIIGSAIVELTFKEPSNSTRKLVFSGDLGSTCSPLMRAPTILKEADVLLMESTYGDRDHRCNEDTLDQLAAILQQAHEDGGNVMIPAFSVGRTQDILFHLGRFYQEGRLPQQVVFLDSPMAIRANQIYFNHHEQFDAENLAMLRERNISRLEDWLPIVRLTPSPDESMAINRIKSGAIIIAGSGMCNGGRIVHHFKHNLWRSDCHLVFTGFQARGTTGRAIVDGAESVKVLREQIVVRAKVHTLGGFSAHAGQSQLVDWASRFETNPELYLVHGELEKMEILQDILQKKLGRTVQIPEHGDRIAI</sequence>
<organism evidence="4 5">
    <name type="scientific">Thiopseudomonas denitrificans</name>
    <dbReference type="NCBI Taxonomy" id="1501432"/>
    <lineage>
        <taxon>Bacteria</taxon>
        <taxon>Pseudomonadati</taxon>
        <taxon>Pseudomonadota</taxon>
        <taxon>Gammaproteobacteria</taxon>
        <taxon>Pseudomonadales</taxon>
        <taxon>Pseudomonadaceae</taxon>
        <taxon>Thiopseudomonas</taxon>
    </lineage>
</organism>
<keyword evidence="5" id="KW-1185">Reference proteome</keyword>
<dbReference type="SMART" id="SM00849">
    <property type="entry name" value="Lactamase_B"/>
    <property type="match status" value="1"/>
</dbReference>
<name>A0A4R6UA33_9GAMM</name>
<feature type="domain" description="Metallo-beta-lactamase" evidence="2">
    <location>
        <begin position="14"/>
        <end position="247"/>
    </location>
</feature>
<dbReference type="EMBL" id="SNYK01000001">
    <property type="protein sequence ID" value="TDQ39924.1"/>
    <property type="molecule type" value="Genomic_DNA"/>
</dbReference>
<dbReference type="InterPro" id="IPR036866">
    <property type="entry name" value="RibonucZ/Hydroxyglut_hydro"/>
</dbReference>
<feature type="domain" description="Beta-Casp" evidence="3">
    <location>
        <begin position="263"/>
        <end position="391"/>
    </location>
</feature>
<dbReference type="OrthoDB" id="9803916at2"/>
<dbReference type="Pfam" id="PF07521">
    <property type="entry name" value="RMMBL"/>
    <property type="match status" value="1"/>
</dbReference>
<dbReference type="InterPro" id="IPR022712">
    <property type="entry name" value="Beta_Casp"/>
</dbReference>